<evidence type="ECO:0000313" key="4">
    <source>
        <dbReference type="Proteomes" id="UP000316759"/>
    </source>
</evidence>
<keyword evidence="2" id="KW-0472">Membrane</keyword>
<dbReference type="AlphaFoldDB" id="A0A504YIB8"/>
<dbReference type="OrthoDB" id="6244027at2759"/>
<proteinExistence type="predicted"/>
<feature type="compositionally biased region" description="Basic and acidic residues" evidence="1">
    <location>
        <begin position="248"/>
        <end position="271"/>
    </location>
</feature>
<feature type="compositionally biased region" description="Basic and acidic residues" evidence="1">
    <location>
        <begin position="172"/>
        <end position="193"/>
    </location>
</feature>
<comment type="caution">
    <text evidence="3">The sequence shown here is derived from an EMBL/GenBank/DDBJ whole genome shotgun (WGS) entry which is preliminary data.</text>
</comment>
<protein>
    <submittedName>
        <fullName evidence="3">Uncharacterized protein</fullName>
    </submittedName>
</protein>
<feature type="transmembrane region" description="Helical" evidence="2">
    <location>
        <begin position="18"/>
        <end position="38"/>
    </location>
</feature>
<sequence length="271" mass="30728">MREWTIIQAWPKNHDFRLIHNCLVLLIITLLKGEFYTFQPLRQMQATLDMAMDHLASVTEVAMLLNNTSLPPDTNVTAAPVDKDCTGVVLNAVIPIVCVLVFIGTVIVTYFFDDPGLRKLKRSAEKVEANAVLENDRNYIRYMTEHHMADHVKGHTFSSFSPGYATYGAPPESDRSQTRRRACSESHTGRRLSDASSETQVILEHMLLTIGSGSTYTSLRNRAFHVPFIHRRNKDENKSATELPNRTTKTDETGEYSEKNEVKDEIQNTEL</sequence>
<feature type="transmembrane region" description="Helical" evidence="2">
    <location>
        <begin position="88"/>
        <end position="112"/>
    </location>
</feature>
<dbReference type="Proteomes" id="UP000316759">
    <property type="component" value="Unassembled WGS sequence"/>
</dbReference>
<reference evidence="3 4" key="1">
    <citation type="submission" date="2019-04" db="EMBL/GenBank/DDBJ databases">
        <title>Annotation for the trematode Fasciola gigantica.</title>
        <authorList>
            <person name="Choi Y.-J."/>
        </authorList>
    </citation>
    <scope>NUCLEOTIDE SEQUENCE [LARGE SCALE GENOMIC DNA]</scope>
    <source>
        <strain evidence="3">Uganda_cow_1</strain>
    </source>
</reference>
<keyword evidence="2" id="KW-1133">Transmembrane helix</keyword>
<organism evidence="3 4">
    <name type="scientific">Fasciola gigantica</name>
    <name type="common">Giant liver fluke</name>
    <dbReference type="NCBI Taxonomy" id="46835"/>
    <lineage>
        <taxon>Eukaryota</taxon>
        <taxon>Metazoa</taxon>
        <taxon>Spiralia</taxon>
        <taxon>Lophotrochozoa</taxon>
        <taxon>Platyhelminthes</taxon>
        <taxon>Trematoda</taxon>
        <taxon>Digenea</taxon>
        <taxon>Plagiorchiida</taxon>
        <taxon>Echinostomata</taxon>
        <taxon>Echinostomatoidea</taxon>
        <taxon>Fasciolidae</taxon>
        <taxon>Fasciola</taxon>
    </lineage>
</organism>
<dbReference type="EMBL" id="SUNJ01012928">
    <property type="protein sequence ID" value="TPP57667.1"/>
    <property type="molecule type" value="Genomic_DNA"/>
</dbReference>
<gene>
    <name evidence="3" type="ORF">FGIG_10595</name>
</gene>
<name>A0A504YIB8_FASGI</name>
<evidence type="ECO:0000256" key="2">
    <source>
        <dbReference type="SAM" id="Phobius"/>
    </source>
</evidence>
<keyword evidence="4" id="KW-1185">Reference proteome</keyword>
<feature type="region of interest" description="Disordered" evidence="1">
    <location>
        <begin position="163"/>
        <end position="196"/>
    </location>
</feature>
<keyword evidence="2" id="KW-0812">Transmembrane</keyword>
<feature type="region of interest" description="Disordered" evidence="1">
    <location>
        <begin position="235"/>
        <end position="271"/>
    </location>
</feature>
<evidence type="ECO:0000313" key="3">
    <source>
        <dbReference type="EMBL" id="TPP57667.1"/>
    </source>
</evidence>
<evidence type="ECO:0000256" key="1">
    <source>
        <dbReference type="SAM" id="MobiDB-lite"/>
    </source>
</evidence>
<accession>A0A504YIB8</accession>